<dbReference type="EMBL" id="LDPZ01000001">
    <property type="protein sequence ID" value="KTQ98694.1"/>
    <property type="molecule type" value="Genomic_DNA"/>
</dbReference>
<dbReference type="OrthoDB" id="9794382at2"/>
<evidence type="ECO:0000313" key="5">
    <source>
        <dbReference type="Proteomes" id="UP000078529"/>
    </source>
</evidence>
<dbReference type="Proteomes" id="UP000078529">
    <property type="component" value="Unassembled WGS sequence"/>
</dbReference>
<dbReference type="Pfam" id="PF01584">
    <property type="entry name" value="CheW"/>
    <property type="match status" value="1"/>
</dbReference>
<dbReference type="PROSITE" id="PS50851">
    <property type="entry name" value="CHEW"/>
    <property type="match status" value="1"/>
</dbReference>
<protein>
    <submittedName>
        <fullName evidence="2">Chemotaxis protein CheW</fullName>
    </submittedName>
</protein>
<dbReference type="SUPFAM" id="SSF50341">
    <property type="entry name" value="CheW-like"/>
    <property type="match status" value="1"/>
</dbReference>
<proteinExistence type="predicted"/>
<dbReference type="eggNOG" id="COG0835">
    <property type="taxonomic scope" value="Bacteria"/>
</dbReference>
<accession>A0A147DBH3</accession>
<sequence length="154" mass="16875">MSNTARKSIGYGVEMVAFRVGPQEFCVDIKAVREIRGWTPATTLPHAPHYIMGVINLRGTVLPVVNLAARLGLHVDEPTPRHVIIVVQAEDQTFGLLVDAVSDILSVSPELMQGAPDLAQDSAKAFVSSVIALEDRMIARVIPERMLPERLRLN</sequence>
<dbReference type="GO" id="GO:0005829">
    <property type="term" value="C:cytosol"/>
    <property type="evidence" value="ECO:0007669"/>
    <property type="project" value="TreeGrafter"/>
</dbReference>
<feature type="domain" description="CheW-like" evidence="1">
    <location>
        <begin position="12"/>
        <end position="152"/>
    </location>
</feature>
<dbReference type="PATRIC" id="fig|401562.3.peg.75"/>
<dbReference type="PANTHER" id="PTHR22617:SF23">
    <property type="entry name" value="CHEMOTAXIS PROTEIN CHEW"/>
    <property type="match status" value="1"/>
</dbReference>
<dbReference type="RefSeq" id="WP_058598564.1">
    <property type="nucleotide sequence ID" value="NZ_LDPZ01000001.1"/>
</dbReference>
<dbReference type="Proteomes" id="UP000078272">
    <property type="component" value="Unassembled WGS sequence"/>
</dbReference>
<dbReference type="InterPro" id="IPR039315">
    <property type="entry name" value="CheW"/>
</dbReference>
<evidence type="ECO:0000313" key="4">
    <source>
        <dbReference type="Proteomes" id="UP000078272"/>
    </source>
</evidence>
<name>A0A147DBH3_9HYPH</name>
<dbReference type="EMBL" id="LDQA01000006">
    <property type="protein sequence ID" value="KTR08111.1"/>
    <property type="molecule type" value="Genomic_DNA"/>
</dbReference>
<dbReference type="AlphaFoldDB" id="A0A147DBH3"/>
<evidence type="ECO:0000313" key="2">
    <source>
        <dbReference type="EMBL" id="KTQ98694.1"/>
    </source>
</evidence>
<organism evidence="2 4">
    <name type="scientific">Aureimonas ureilytica</name>
    <dbReference type="NCBI Taxonomy" id="401562"/>
    <lineage>
        <taxon>Bacteria</taxon>
        <taxon>Pseudomonadati</taxon>
        <taxon>Pseudomonadota</taxon>
        <taxon>Alphaproteobacteria</taxon>
        <taxon>Hyphomicrobiales</taxon>
        <taxon>Aurantimonadaceae</taxon>
        <taxon>Aureimonas</taxon>
    </lineage>
</organism>
<evidence type="ECO:0000313" key="3">
    <source>
        <dbReference type="EMBL" id="KTR08111.1"/>
    </source>
</evidence>
<dbReference type="CDD" id="cd00732">
    <property type="entry name" value="CheW"/>
    <property type="match status" value="1"/>
</dbReference>
<keyword evidence="5" id="KW-1185">Reference proteome</keyword>
<evidence type="ECO:0000259" key="1">
    <source>
        <dbReference type="PROSITE" id="PS50851"/>
    </source>
</evidence>
<dbReference type="InterPro" id="IPR036061">
    <property type="entry name" value="CheW-like_dom_sf"/>
</dbReference>
<dbReference type="GO" id="GO:0007165">
    <property type="term" value="P:signal transduction"/>
    <property type="evidence" value="ECO:0007669"/>
    <property type="project" value="InterPro"/>
</dbReference>
<reference evidence="4 5" key="1">
    <citation type="journal article" date="2016" name="Front. Microbiol.">
        <title>Genomic Resource of Rice Seed Associated Bacteria.</title>
        <authorList>
            <person name="Midha S."/>
            <person name="Bansal K."/>
            <person name="Sharma S."/>
            <person name="Kumar N."/>
            <person name="Patil P.P."/>
            <person name="Chaudhry V."/>
            <person name="Patil P.B."/>
        </authorList>
    </citation>
    <scope>NUCLEOTIDE SEQUENCE [LARGE SCALE GENOMIC DNA]</scope>
    <source>
        <strain evidence="2 4">NS226</strain>
        <strain evidence="3 5">NS365</strain>
    </source>
</reference>
<dbReference type="STRING" id="401562.NS365_01765"/>
<dbReference type="SMART" id="SM00260">
    <property type="entry name" value="CheW"/>
    <property type="match status" value="1"/>
</dbReference>
<comment type="caution">
    <text evidence="2">The sequence shown here is derived from an EMBL/GenBank/DDBJ whole genome shotgun (WGS) entry which is preliminary data.</text>
</comment>
<dbReference type="GO" id="GO:0006935">
    <property type="term" value="P:chemotaxis"/>
    <property type="evidence" value="ECO:0007669"/>
    <property type="project" value="InterPro"/>
</dbReference>
<dbReference type="InterPro" id="IPR002545">
    <property type="entry name" value="CheW-lke_dom"/>
</dbReference>
<dbReference type="PANTHER" id="PTHR22617">
    <property type="entry name" value="CHEMOTAXIS SENSOR HISTIDINE KINASE-RELATED"/>
    <property type="match status" value="1"/>
</dbReference>
<gene>
    <name evidence="2" type="ORF">NS226_00335</name>
    <name evidence="3" type="ORF">NS365_01765</name>
</gene>
<dbReference type="Gene3D" id="2.40.50.180">
    <property type="entry name" value="CheA-289, Domain 4"/>
    <property type="match status" value="1"/>
</dbReference>
<dbReference type="Gene3D" id="2.30.30.40">
    <property type="entry name" value="SH3 Domains"/>
    <property type="match status" value="1"/>
</dbReference>